<keyword evidence="1" id="KW-0547">Nucleotide-binding</keyword>
<dbReference type="GO" id="GO:0005524">
    <property type="term" value="F:ATP binding"/>
    <property type="evidence" value="ECO:0007669"/>
    <property type="project" value="UniProtKB-KW"/>
</dbReference>
<keyword evidence="2" id="KW-0067">ATP-binding</keyword>
<dbReference type="KEGG" id="cfus:CYFUS_002742"/>
<dbReference type="InterPro" id="IPR041628">
    <property type="entry name" value="ChlI/MoxR_AAA_lid"/>
</dbReference>
<dbReference type="Proteomes" id="UP000217257">
    <property type="component" value="Chromosome"/>
</dbReference>
<dbReference type="InterPro" id="IPR003593">
    <property type="entry name" value="AAA+_ATPase"/>
</dbReference>
<dbReference type="InterPro" id="IPR050764">
    <property type="entry name" value="CbbQ/NirQ/NorQ/GpvN"/>
</dbReference>
<dbReference type="EMBL" id="CP022098">
    <property type="protein sequence ID" value="ATB37321.1"/>
    <property type="molecule type" value="Genomic_DNA"/>
</dbReference>
<gene>
    <name evidence="5" type="ORF">CYFUS_002742</name>
</gene>
<dbReference type="PANTHER" id="PTHR42759:SF1">
    <property type="entry name" value="MAGNESIUM-CHELATASE SUBUNIT CHLD"/>
    <property type="match status" value="1"/>
</dbReference>
<dbReference type="CDD" id="cd00009">
    <property type="entry name" value="AAA"/>
    <property type="match status" value="1"/>
</dbReference>
<evidence type="ECO:0000256" key="1">
    <source>
        <dbReference type="ARBA" id="ARBA00022741"/>
    </source>
</evidence>
<dbReference type="FunFam" id="3.40.50.300:FF:000640">
    <property type="entry name" value="MoxR family ATPase"/>
    <property type="match status" value="1"/>
</dbReference>
<comment type="similarity">
    <text evidence="3">Belongs to the MoxR family.</text>
</comment>
<protein>
    <recommendedName>
        <fullName evidence="4">AAA+ ATPase domain-containing protein</fullName>
    </recommendedName>
</protein>
<dbReference type="InterPro" id="IPR011703">
    <property type="entry name" value="ATPase_AAA-3"/>
</dbReference>
<evidence type="ECO:0000259" key="4">
    <source>
        <dbReference type="SMART" id="SM00382"/>
    </source>
</evidence>
<reference evidence="5 6" key="1">
    <citation type="submission" date="2017-06" db="EMBL/GenBank/DDBJ databases">
        <title>Sequencing and comparative analysis of myxobacterial genomes.</title>
        <authorList>
            <person name="Rupp O."/>
            <person name="Goesmann A."/>
            <person name="Sogaard-Andersen L."/>
        </authorList>
    </citation>
    <scope>NUCLEOTIDE SEQUENCE [LARGE SCALE GENOMIC DNA]</scope>
    <source>
        <strain evidence="5 6">DSM 52655</strain>
    </source>
</reference>
<evidence type="ECO:0000256" key="3">
    <source>
        <dbReference type="ARBA" id="ARBA00061607"/>
    </source>
</evidence>
<evidence type="ECO:0000313" key="6">
    <source>
        <dbReference type="Proteomes" id="UP000217257"/>
    </source>
</evidence>
<sequence>MTSPPFAPAQTDTSPTAVAAAHTIREGVLTEVRKAVVGQDEPLELMLVGLVAGGHVLLEGVPGVAKTLMAKALARSISADFKRIQFTPDLMPADILGTSIFDLKSQAFTLVRGPIFTDLLLADEINRAPAKTQSALLEAMQERGVSLEGRHLALSPLFSVFATQNPVESEGTYPLPEAQLDRFLLKIDVGYPAPEEEDAILAAVHRGFDSGDLERAGVGAAVTKEGILEARQALSTLTVEPSVISYVRQLVAATRTSSRIRLGAGPRAGVHLLLASKALAALRGRGFVTPEDVRFLAEPVLKHRLLLSPDAELDGATPADVLREVVRSVEVPR</sequence>
<dbReference type="Gene3D" id="1.10.8.80">
    <property type="entry name" value="Magnesium chelatase subunit I, C-Terminal domain"/>
    <property type="match status" value="1"/>
</dbReference>
<evidence type="ECO:0000313" key="5">
    <source>
        <dbReference type="EMBL" id="ATB37321.1"/>
    </source>
</evidence>
<organism evidence="5 6">
    <name type="scientific">Cystobacter fuscus</name>
    <dbReference type="NCBI Taxonomy" id="43"/>
    <lineage>
        <taxon>Bacteria</taxon>
        <taxon>Pseudomonadati</taxon>
        <taxon>Myxococcota</taxon>
        <taxon>Myxococcia</taxon>
        <taxon>Myxococcales</taxon>
        <taxon>Cystobacterineae</taxon>
        <taxon>Archangiaceae</taxon>
        <taxon>Cystobacter</taxon>
    </lineage>
</organism>
<dbReference type="Gene3D" id="3.40.50.300">
    <property type="entry name" value="P-loop containing nucleotide triphosphate hydrolases"/>
    <property type="match status" value="1"/>
</dbReference>
<proteinExistence type="inferred from homology"/>
<dbReference type="Pfam" id="PF17863">
    <property type="entry name" value="AAA_lid_2"/>
    <property type="match status" value="1"/>
</dbReference>
<dbReference type="InterPro" id="IPR027417">
    <property type="entry name" value="P-loop_NTPase"/>
</dbReference>
<dbReference type="RefSeq" id="WP_095985650.1">
    <property type="nucleotide sequence ID" value="NZ_CP022098.1"/>
</dbReference>
<dbReference type="AlphaFoldDB" id="A0A250J1P8"/>
<dbReference type="PIRSF" id="PIRSF002849">
    <property type="entry name" value="AAA_ATPase_chaperone_MoxR_prd"/>
    <property type="match status" value="1"/>
</dbReference>
<dbReference type="GO" id="GO:0016887">
    <property type="term" value="F:ATP hydrolysis activity"/>
    <property type="evidence" value="ECO:0007669"/>
    <property type="project" value="InterPro"/>
</dbReference>
<dbReference type="Pfam" id="PF07726">
    <property type="entry name" value="AAA_3"/>
    <property type="match status" value="1"/>
</dbReference>
<dbReference type="PANTHER" id="PTHR42759">
    <property type="entry name" value="MOXR FAMILY PROTEIN"/>
    <property type="match status" value="1"/>
</dbReference>
<dbReference type="SUPFAM" id="SSF52540">
    <property type="entry name" value="P-loop containing nucleoside triphosphate hydrolases"/>
    <property type="match status" value="1"/>
</dbReference>
<dbReference type="SMART" id="SM00382">
    <property type="entry name" value="AAA"/>
    <property type="match status" value="1"/>
</dbReference>
<accession>A0A250J1P8</accession>
<name>A0A250J1P8_9BACT</name>
<feature type="domain" description="AAA+ ATPase" evidence="4">
    <location>
        <begin position="52"/>
        <end position="193"/>
    </location>
</feature>
<evidence type="ECO:0000256" key="2">
    <source>
        <dbReference type="ARBA" id="ARBA00022840"/>
    </source>
</evidence>